<protein>
    <submittedName>
        <fullName evidence="3">Uncharacterized protein</fullName>
    </submittedName>
</protein>
<gene>
    <name evidence="3" type="ORF">PXEA_LOCUS7568</name>
</gene>
<comment type="caution">
    <text evidence="3">The sequence shown here is derived from an EMBL/GenBank/DDBJ whole genome shotgun (WGS) entry which is preliminary data.</text>
</comment>
<keyword evidence="1" id="KW-0175">Coiled coil</keyword>
<organism evidence="3 4">
    <name type="scientific">Protopolystoma xenopodis</name>
    <dbReference type="NCBI Taxonomy" id="117903"/>
    <lineage>
        <taxon>Eukaryota</taxon>
        <taxon>Metazoa</taxon>
        <taxon>Spiralia</taxon>
        <taxon>Lophotrochozoa</taxon>
        <taxon>Platyhelminthes</taxon>
        <taxon>Monogenea</taxon>
        <taxon>Polyopisthocotylea</taxon>
        <taxon>Polystomatidea</taxon>
        <taxon>Polystomatidae</taxon>
        <taxon>Protopolystoma</taxon>
    </lineage>
</organism>
<evidence type="ECO:0000256" key="1">
    <source>
        <dbReference type="SAM" id="Coils"/>
    </source>
</evidence>
<accession>A0A3S5AE53</accession>
<proteinExistence type="predicted"/>
<dbReference type="OrthoDB" id="10069473at2759"/>
<dbReference type="EMBL" id="CAAALY010020075">
    <property type="protein sequence ID" value="VEL14128.1"/>
    <property type="molecule type" value="Genomic_DNA"/>
</dbReference>
<keyword evidence="4" id="KW-1185">Reference proteome</keyword>
<feature type="region of interest" description="Disordered" evidence="2">
    <location>
        <begin position="1"/>
        <end position="28"/>
    </location>
</feature>
<evidence type="ECO:0000313" key="4">
    <source>
        <dbReference type="Proteomes" id="UP000784294"/>
    </source>
</evidence>
<feature type="coiled-coil region" evidence="1">
    <location>
        <begin position="42"/>
        <end position="76"/>
    </location>
</feature>
<name>A0A3S5AE53_9PLAT</name>
<dbReference type="AlphaFoldDB" id="A0A3S5AE53"/>
<evidence type="ECO:0000256" key="2">
    <source>
        <dbReference type="SAM" id="MobiDB-lite"/>
    </source>
</evidence>
<reference evidence="3" key="1">
    <citation type="submission" date="2018-11" db="EMBL/GenBank/DDBJ databases">
        <authorList>
            <consortium name="Pathogen Informatics"/>
        </authorList>
    </citation>
    <scope>NUCLEOTIDE SEQUENCE</scope>
</reference>
<evidence type="ECO:0000313" key="3">
    <source>
        <dbReference type="EMBL" id="VEL14128.1"/>
    </source>
</evidence>
<dbReference type="Proteomes" id="UP000784294">
    <property type="component" value="Unassembled WGS sequence"/>
</dbReference>
<sequence length="98" mass="11365">MHRLEEETDGRTEPDLTQFGLENSPQSVVGRLKSKPECRIMSQQLETSYQALLDLLKQHEAKLEHQEKLAHLLETAEIFYDHQHKEVTKVTNVSIINL</sequence>